<dbReference type="PANTHER" id="PTHR13020:SF9">
    <property type="entry name" value="TRINUCLEOTIDE REPEAT-CONTAINING GENE 6C PROTEIN"/>
    <property type="match status" value="1"/>
</dbReference>
<comment type="caution">
    <text evidence="6">The sequence shown here is derived from an EMBL/GenBank/DDBJ whole genome shotgun (WGS) entry which is preliminary data.</text>
</comment>
<evidence type="ECO:0000256" key="2">
    <source>
        <dbReference type="ARBA" id="ARBA00022884"/>
    </source>
</evidence>
<keyword evidence="3" id="KW-0943">RNA-mediated gene silencing</keyword>
<evidence type="ECO:0000256" key="1">
    <source>
        <dbReference type="ARBA" id="ARBA00022845"/>
    </source>
</evidence>
<gene>
    <name evidence="6" type="ORF">CK820_G0040950</name>
</gene>
<keyword evidence="2" id="KW-0694">RNA-binding</keyword>
<dbReference type="GO" id="GO:0003723">
    <property type="term" value="F:RNA binding"/>
    <property type="evidence" value="ECO:0007669"/>
    <property type="project" value="UniProtKB-KW"/>
</dbReference>
<name>A0A2J8K7P8_PANTR</name>
<evidence type="ECO:0000259" key="5">
    <source>
        <dbReference type="Pfam" id="PF10427"/>
    </source>
</evidence>
<reference evidence="6 7" key="1">
    <citation type="submission" date="2017-12" db="EMBL/GenBank/DDBJ databases">
        <title>High-resolution comparative analysis of great ape genomes.</title>
        <authorList>
            <person name="Pollen A."/>
            <person name="Hastie A."/>
            <person name="Hormozdiari F."/>
            <person name="Dougherty M."/>
            <person name="Liu R."/>
            <person name="Chaisson M."/>
            <person name="Hoppe E."/>
            <person name="Hill C."/>
            <person name="Pang A."/>
            <person name="Hillier L."/>
            <person name="Baker C."/>
            <person name="Armstrong J."/>
            <person name="Shendure J."/>
            <person name="Paten B."/>
            <person name="Wilson R."/>
            <person name="Chao H."/>
            <person name="Schneider V."/>
            <person name="Ventura M."/>
            <person name="Kronenberg Z."/>
            <person name="Murali S."/>
            <person name="Gordon D."/>
            <person name="Cantsilieris S."/>
            <person name="Munson K."/>
            <person name="Nelson B."/>
            <person name="Raja A."/>
            <person name="Underwood J."/>
            <person name="Diekhans M."/>
            <person name="Fiddes I."/>
            <person name="Haussler D."/>
            <person name="Eichler E."/>
        </authorList>
    </citation>
    <scope>NUCLEOTIDE SEQUENCE [LARGE SCALE GENOMIC DNA]</scope>
    <source>
        <strain evidence="6">Yerkes chimp pedigree #C0471</strain>
    </source>
</reference>
<organism evidence="6 7">
    <name type="scientific">Pan troglodytes</name>
    <name type="common">Chimpanzee</name>
    <dbReference type="NCBI Taxonomy" id="9598"/>
    <lineage>
        <taxon>Eukaryota</taxon>
        <taxon>Metazoa</taxon>
        <taxon>Chordata</taxon>
        <taxon>Craniata</taxon>
        <taxon>Vertebrata</taxon>
        <taxon>Euteleostomi</taxon>
        <taxon>Mammalia</taxon>
        <taxon>Eutheria</taxon>
        <taxon>Euarchontoglires</taxon>
        <taxon>Primates</taxon>
        <taxon>Haplorrhini</taxon>
        <taxon>Catarrhini</taxon>
        <taxon>Hominidae</taxon>
        <taxon>Pan</taxon>
    </lineage>
</organism>
<evidence type="ECO:0000313" key="6">
    <source>
        <dbReference type="EMBL" id="PNI31055.1"/>
    </source>
</evidence>
<sequence>MPNVHSKTENSWGEPSSPSTLVDNGTAAWGKPPSSGSGWGDHPAEPPVAFGRAGAPVAASALCKPASKSMQEGWGSGGDEMNLSSSQWEDEEGDVWNNAASQESTSSCSSWGNAPK</sequence>
<dbReference type="Proteomes" id="UP000236370">
    <property type="component" value="Unassembled WGS sequence"/>
</dbReference>
<evidence type="ECO:0000313" key="7">
    <source>
        <dbReference type="Proteomes" id="UP000236370"/>
    </source>
</evidence>
<feature type="non-terminal residue" evidence="6">
    <location>
        <position position="116"/>
    </location>
</feature>
<dbReference type="EMBL" id="NBAG03000388">
    <property type="protein sequence ID" value="PNI31055.1"/>
    <property type="molecule type" value="Genomic_DNA"/>
</dbReference>
<evidence type="ECO:0000256" key="4">
    <source>
        <dbReference type="SAM" id="MobiDB-lite"/>
    </source>
</evidence>
<feature type="compositionally biased region" description="Polar residues" evidence="4">
    <location>
        <begin position="9"/>
        <end position="23"/>
    </location>
</feature>
<dbReference type="AlphaFoldDB" id="A0A2J8K7P8"/>
<dbReference type="GO" id="GO:0006417">
    <property type="term" value="P:regulation of translation"/>
    <property type="evidence" value="ECO:0007669"/>
    <property type="project" value="UniProtKB-KW"/>
</dbReference>
<keyword evidence="1" id="KW-0810">Translation regulation</keyword>
<feature type="domain" description="Argonaute hook" evidence="5">
    <location>
        <begin position="8"/>
        <end position="115"/>
    </location>
</feature>
<feature type="region of interest" description="Disordered" evidence="4">
    <location>
        <begin position="1"/>
        <end position="116"/>
    </location>
</feature>
<dbReference type="InterPro" id="IPR052068">
    <property type="entry name" value="GW182_domain"/>
</dbReference>
<dbReference type="Pfam" id="PF10427">
    <property type="entry name" value="Ago_hook"/>
    <property type="match status" value="1"/>
</dbReference>
<dbReference type="PANTHER" id="PTHR13020">
    <property type="entry name" value="TRINUCLEOTIDE REPEAT-CONTAINING GENE 6"/>
    <property type="match status" value="1"/>
</dbReference>
<dbReference type="InterPro" id="IPR019486">
    <property type="entry name" value="Argonaute_hook_dom"/>
</dbReference>
<evidence type="ECO:0000256" key="3">
    <source>
        <dbReference type="ARBA" id="ARBA00023158"/>
    </source>
</evidence>
<proteinExistence type="predicted"/>
<dbReference type="GO" id="GO:0005737">
    <property type="term" value="C:cytoplasm"/>
    <property type="evidence" value="ECO:0007669"/>
    <property type="project" value="UniProtKB-ARBA"/>
</dbReference>
<feature type="compositionally biased region" description="Low complexity" evidence="4">
    <location>
        <begin position="101"/>
        <end position="110"/>
    </location>
</feature>
<accession>A0A2J8K7P8</accession>
<protein>
    <submittedName>
        <fullName evidence="6">TNRC6C isoform 6</fullName>
    </submittedName>
</protein>
<dbReference type="GO" id="GO:0031047">
    <property type="term" value="P:regulatory ncRNA-mediated gene silencing"/>
    <property type="evidence" value="ECO:0007669"/>
    <property type="project" value="UniProtKB-KW"/>
</dbReference>